<dbReference type="GO" id="GO:0036094">
    <property type="term" value="F:small molecule binding"/>
    <property type="evidence" value="ECO:0007669"/>
    <property type="project" value="InterPro"/>
</dbReference>
<keyword evidence="7" id="KW-1185">Reference proteome</keyword>
<dbReference type="AlphaFoldDB" id="A0A8C6IDZ8"/>
<dbReference type="CDD" id="cd19427">
    <property type="entry name" value="lipocalin_OBP-like"/>
    <property type="match status" value="1"/>
</dbReference>
<evidence type="ECO:0000256" key="4">
    <source>
        <dbReference type="SAM" id="SignalP"/>
    </source>
</evidence>
<dbReference type="PANTHER" id="PTHR11430">
    <property type="entry name" value="LIPOCALIN"/>
    <property type="match status" value="1"/>
</dbReference>
<evidence type="ECO:0000256" key="2">
    <source>
        <dbReference type="ARBA" id="ARBA00006889"/>
    </source>
</evidence>
<dbReference type="GO" id="GO:0005549">
    <property type="term" value="F:odorant binding"/>
    <property type="evidence" value="ECO:0007669"/>
    <property type="project" value="TreeGrafter"/>
</dbReference>
<accession>A0A8C6IDZ8</accession>
<dbReference type="SUPFAM" id="SSF50814">
    <property type="entry name" value="Lipocalins"/>
    <property type="match status" value="1"/>
</dbReference>
<evidence type="ECO:0000313" key="7">
    <source>
        <dbReference type="Proteomes" id="UP000694415"/>
    </source>
</evidence>
<dbReference type="Proteomes" id="UP000694415">
    <property type="component" value="Unplaced"/>
</dbReference>
<name>A0A8C6IDZ8_MUSSI</name>
<dbReference type="InterPro" id="IPR000566">
    <property type="entry name" value="Lipocln_cytosolic_FA-bd_dom"/>
</dbReference>
<proteinExistence type="inferred from homology"/>
<sequence>MVKFLLLALTFGLAHAQMDGPWKTIAIAADIVDKIEISGELRLYFHQITCEKECKKMNVTFYINENGQCSLTTITGYLDDGKTYRSQFQGDNHYATVRTTPENIVFYSENVDRAGRKTKLVYVVGSGHPLTLEQKEKIVEYAKENNIPPGNIREVLTTDYCPR</sequence>
<dbReference type="Ensembl" id="ENSMSIT00000044464.1">
    <property type="protein sequence ID" value="ENSMSIP00000035291.1"/>
    <property type="gene ID" value="ENSMSIG00000029391.1"/>
</dbReference>
<comment type="subcellular location">
    <subcellularLocation>
        <location evidence="1">Secreted</location>
    </subcellularLocation>
</comment>
<organism evidence="6 7">
    <name type="scientific">Mus spicilegus</name>
    <name type="common">Mound-building mouse</name>
    <dbReference type="NCBI Taxonomy" id="10103"/>
    <lineage>
        <taxon>Eukaryota</taxon>
        <taxon>Metazoa</taxon>
        <taxon>Chordata</taxon>
        <taxon>Craniata</taxon>
        <taxon>Vertebrata</taxon>
        <taxon>Euteleostomi</taxon>
        <taxon>Mammalia</taxon>
        <taxon>Eutheria</taxon>
        <taxon>Euarchontoglires</taxon>
        <taxon>Glires</taxon>
        <taxon>Rodentia</taxon>
        <taxon>Myomorpha</taxon>
        <taxon>Muroidea</taxon>
        <taxon>Muridae</taxon>
        <taxon>Murinae</taxon>
        <taxon>Mus</taxon>
        <taxon>Mus</taxon>
    </lineage>
</organism>
<reference evidence="6" key="2">
    <citation type="submission" date="2025-09" db="UniProtKB">
        <authorList>
            <consortium name="Ensembl"/>
        </authorList>
    </citation>
    <scope>IDENTIFICATION</scope>
</reference>
<evidence type="ECO:0000256" key="3">
    <source>
        <dbReference type="ARBA" id="ARBA00022525"/>
    </source>
</evidence>
<dbReference type="PRINTS" id="PR01173">
    <property type="entry name" value="ODORANTBNDNG"/>
</dbReference>
<dbReference type="Pfam" id="PF00061">
    <property type="entry name" value="Lipocalin"/>
    <property type="match status" value="1"/>
</dbReference>
<dbReference type="GO" id="GO:0005615">
    <property type="term" value="C:extracellular space"/>
    <property type="evidence" value="ECO:0007669"/>
    <property type="project" value="TreeGrafter"/>
</dbReference>
<evidence type="ECO:0000256" key="1">
    <source>
        <dbReference type="ARBA" id="ARBA00004613"/>
    </source>
</evidence>
<keyword evidence="3" id="KW-0964">Secreted</keyword>
<keyword evidence="4" id="KW-0732">Signal</keyword>
<dbReference type="InterPro" id="IPR012674">
    <property type="entry name" value="Calycin"/>
</dbReference>
<feature type="chain" id="PRO_5034651024" description="Lipocalin/cytosolic fatty-acid binding domain-containing protein" evidence="4">
    <location>
        <begin position="17"/>
        <end position="163"/>
    </location>
</feature>
<feature type="domain" description="Lipocalin/cytosolic fatty-acid binding" evidence="5">
    <location>
        <begin position="20"/>
        <end position="155"/>
    </location>
</feature>
<dbReference type="InterPro" id="IPR002345">
    <property type="entry name" value="Lipocalin"/>
</dbReference>
<dbReference type="GeneTree" id="ENSGT01050000244868"/>
<evidence type="ECO:0000259" key="5">
    <source>
        <dbReference type="Pfam" id="PF00061"/>
    </source>
</evidence>
<dbReference type="Gene3D" id="2.40.128.20">
    <property type="match status" value="1"/>
</dbReference>
<comment type="similarity">
    <text evidence="2">Belongs to the calycin superfamily. Lipocalin family.</text>
</comment>
<feature type="signal peptide" evidence="4">
    <location>
        <begin position="1"/>
        <end position="16"/>
    </location>
</feature>
<protein>
    <recommendedName>
        <fullName evidence="5">Lipocalin/cytosolic fatty-acid binding domain-containing protein</fullName>
    </recommendedName>
</protein>
<evidence type="ECO:0000313" key="6">
    <source>
        <dbReference type="Ensembl" id="ENSMSIP00000035291.1"/>
    </source>
</evidence>
<dbReference type="PANTHER" id="PTHR11430:SF65">
    <property type="entry name" value="ODORANT-BINDING PROTEIN 1A-RELATED"/>
    <property type="match status" value="1"/>
</dbReference>
<reference evidence="6" key="1">
    <citation type="submission" date="2025-08" db="UniProtKB">
        <authorList>
            <consortium name="Ensembl"/>
        </authorList>
    </citation>
    <scope>IDENTIFICATION</scope>
</reference>
<dbReference type="InterPro" id="IPR002448">
    <property type="entry name" value="OBP-like"/>
</dbReference>